<dbReference type="RefSeq" id="WP_093518785.1">
    <property type="nucleotide sequence ID" value="NZ_FOIJ01000004.1"/>
</dbReference>
<protein>
    <submittedName>
        <fullName evidence="7">Sodium transport system ATP-binding protein</fullName>
    </submittedName>
</protein>
<dbReference type="Proteomes" id="UP000199181">
    <property type="component" value="Unassembled WGS sequence"/>
</dbReference>
<name>A0A1I0GUV5_9BACT</name>
<keyword evidence="8" id="KW-1185">Reference proteome</keyword>
<organism evidence="7 8">
    <name type="scientific">Stigmatella erecta</name>
    <dbReference type="NCBI Taxonomy" id="83460"/>
    <lineage>
        <taxon>Bacteria</taxon>
        <taxon>Pseudomonadati</taxon>
        <taxon>Myxococcota</taxon>
        <taxon>Myxococcia</taxon>
        <taxon>Myxococcales</taxon>
        <taxon>Cystobacterineae</taxon>
        <taxon>Archangiaceae</taxon>
        <taxon>Stigmatella</taxon>
    </lineage>
</organism>
<reference evidence="8" key="1">
    <citation type="submission" date="2016-10" db="EMBL/GenBank/DDBJ databases">
        <authorList>
            <person name="Varghese N."/>
            <person name="Submissions S."/>
        </authorList>
    </citation>
    <scope>NUCLEOTIDE SEQUENCE [LARGE SCALE GENOMIC DNA]</scope>
    <source>
        <strain evidence="8">DSM 16858</strain>
    </source>
</reference>
<dbReference type="InterPro" id="IPR027417">
    <property type="entry name" value="P-loop_NTPase"/>
</dbReference>
<evidence type="ECO:0000256" key="5">
    <source>
        <dbReference type="ARBA" id="ARBA00022840"/>
    </source>
</evidence>
<dbReference type="EMBL" id="FOIJ01000004">
    <property type="protein sequence ID" value="SET74288.1"/>
    <property type="molecule type" value="Genomic_DNA"/>
</dbReference>
<dbReference type="GO" id="GO:0005524">
    <property type="term" value="F:ATP binding"/>
    <property type="evidence" value="ECO:0007669"/>
    <property type="project" value="UniProtKB-KW"/>
</dbReference>
<dbReference type="InterPro" id="IPR003439">
    <property type="entry name" value="ABC_transporter-like_ATP-bd"/>
</dbReference>
<evidence type="ECO:0000313" key="8">
    <source>
        <dbReference type="Proteomes" id="UP000199181"/>
    </source>
</evidence>
<evidence type="ECO:0000259" key="6">
    <source>
        <dbReference type="PROSITE" id="PS50893"/>
    </source>
</evidence>
<dbReference type="Gene3D" id="3.40.50.300">
    <property type="entry name" value="P-loop containing nucleotide triphosphate hydrolases"/>
    <property type="match status" value="1"/>
</dbReference>
<dbReference type="Pfam" id="PF00005">
    <property type="entry name" value="ABC_tran"/>
    <property type="match status" value="1"/>
</dbReference>
<evidence type="ECO:0000256" key="1">
    <source>
        <dbReference type="ARBA" id="ARBA00005417"/>
    </source>
</evidence>
<keyword evidence="2" id="KW-0813">Transport</keyword>
<dbReference type="PROSITE" id="PS50893">
    <property type="entry name" value="ABC_TRANSPORTER_2"/>
    <property type="match status" value="1"/>
</dbReference>
<sequence>MIEAKDLSKSYPTTTAVQGVSIHVRPGEVVGVVGPHGAGKTTLLRMLAGLLAPSSGEANVAGVSTATQPFRIKSRVGFVSGDQPLPPHPTPRELLIQQAQLQGLSQEVMERRLEDLINTFEMERFAALPCATLTAEQRQRTNLACAFMKDPAVLILDEPTHSLDMLSSRFLHITIRAAREAGLSVLLSSSALGDAESLCDRVVLLHRGRVLDQGTIPEVCGHIGVRSLSDAFLWHLPQLSA</sequence>
<dbReference type="AlphaFoldDB" id="A0A1I0GUV5"/>
<dbReference type="PANTHER" id="PTHR42711">
    <property type="entry name" value="ABC TRANSPORTER ATP-BINDING PROTEIN"/>
    <property type="match status" value="1"/>
</dbReference>
<evidence type="ECO:0000256" key="4">
    <source>
        <dbReference type="ARBA" id="ARBA00022741"/>
    </source>
</evidence>
<evidence type="ECO:0000256" key="3">
    <source>
        <dbReference type="ARBA" id="ARBA00022458"/>
    </source>
</evidence>
<proteinExistence type="inferred from homology"/>
<comment type="similarity">
    <text evidence="1">Belongs to the ABC transporter superfamily.</text>
</comment>
<dbReference type="PANTHER" id="PTHR42711:SF5">
    <property type="entry name" value="ABC TRANSPORTER ATP-BINDING PROTEIN NATA"/>
    <property type="match status" value="1"/>
</dbReference>
<keyword evidence="4" id="KW-0547">Nucleotide-binding</keyword>
<feature type="domain" description="ABC transporter" evidence="6">
    <location>
        <begin position="2"/>
        <end position="232"/>
    </location>
</feature>
<dbReference type="SMART" id="SM00382">
    <property type="entry name" value="AAA"/>
    <property type="match status" value="1"/>
</dbReference>
<keyword evidence="3" id="KW-0536">Nodulation</keyword>
<dbReference type="InterPro" id="IPR050763">
    <property type="entry name" value="ABC_transporter_ATP-binding"/>
</dbReference>
<dbReference type="InterPro" id="IPR003593">
    <property type="entry name" value="AAA+_ATPase"/>
</dbReference>
<evidence type="ECO:0000313" key="7">
    <source>
        <dbReference type="EMBL" id="SET74288.1"/>
    </source>
</evidence>
<evidence type="ECO:0000256" key="2">
    <source>
        <dbReference type="ARBA" id="ARBA00022448"/>
    </source>
</evidence>
<dbReference type="SUPFAM" id="SSF52540">
    <property type="entry name" value="P-loop containing nucleoside triphosphate hydrolases"/>
    <property type="match status" value="1"/>
</dbReference>
<accession>A0A1I0GUV5</accession>
<gene>
    <name evidence="7" type="ORF">SAMN05443639_104153</name>
</gene>
<dbReference type="GO" id="GO:0016887">
    <property type="term" value="F:ATP hydrolysis activity"/>
    <property type="evidence" value="ECO:0007669"/>
    <property type="project" value="InterPro"/>
</dbReference>
<keyword evidence="5 7" id="KW-0067">ATP-binding</keyword>